<dbReference type="InterPro" id="IPR023985">
    <property type="entry name" value="SDR_subfam_1"/>
</dbReference>
<dbReference type="Proteomes" id="UP000091914">
    <property type="component" value="Unassembled WGS sequence"/>
</dbReference>
<comment type="caution">
    <text evidence="5">The sequence shown here is derived from an EMBL/GenBank/DDBJ whole genome shotgun (WGS) entry which is preliminary data.</text>
</comment>
<comment type="similarity">
    <text evidence="1 4">Belongs to the short-chain dehydrogenases/reductases (SDR) family.</text>
</comment>
<dbReference type="Gene3D" id="3.40.50.720">
    <property type="entry name" value="NAD(P)-binding Rossmann-like Domain"/>
    <property type="match status" value="1"/>
</dbReference>
<name>A0A1A0VZ75_9MYCO</name>
<evidence type="ECO:0000256" key="1">
    <source>
        <dbReference type="ARBA" id="ARBA00006484"/>
    </source>
</evidence>
<reference evidence="5 6" key="1">
    <citation type="submission" date="2016-06" db="EMBL/GenBank/DDBJ databases">
        <authorList>
            <person name="Kjaerup R.B."/>
            <person name="Dalgaard T.S."/>
            <person name="Juul-Madsen H.R."/>
        </authorList>
    </citation>
    <scope>NUCLEOTIDE SEQUENCE [LARGE SCALE GENOMIC DNA]</scope>
    <source>
        <strain evidence="5 6">852002-51834_SCH5396731</strain>
    </source>
</reference>
<dbReference type="EMBL" id="LZSX01000008">
    <property type="protein sequence ID" value="OBB88527.1"/>
    <property type="molecule type" value="Genomic_DNA"/>
</dbReference>
<protein>
    <submittedName>
        <fullName evidence="5">3-oxoacyl-[acyl-carrier-protein] reductase</fullName>
    </submittedName>
</protein>
<dbReference type="OrthoDB" id="5173603at2"/>
<dbReference type="RefSeq" id="WP_064877342.1">
    <property type="nucleotide sequence ID" value="NZ_LZSX01000008.1"/>
</dbReference>
<dbReference type="InterPro" id="IPR002347">
    <property type="entry name" value="SDR_fam"/>
</dbReference>
<evidence type="ECO:0000256" key="2">
    <source>
        <dbReference type="ARBA" id="ARBA00023002"/>
    </source>
</evidence>
<dbReference type="PRINTS" id="PR00081">
    <property type="entry name" value="GDHRDH"/>
</dbReference>
<dbReference type="FunFam" id="3.40.50.720:FF:000084">
    <property type="entry name" value="Short-chain dehydrogenase reductase"/>
    <property type="match status" value="1"/>
</dbReference>
<evidence type="ECO:0000313" key="6">
    <source>
        <dbReference type="Proteomes" id="UP000091914"/>
    </source>
</evidence>
<dbReference type="PANTHER" id="PTHR24321">
    <property type="entry name" value="DEHYDROGENASES, SHORT CHAIN"/>
    <property type="match status" value="1"/>
</dbReference>
<dbReference type="NCBIfam" id="TIGR03971">
    <property type="entry name" value="SDR_subfam_1"/>
    <property type="match status" value="1"/>
</dbReference>
<gene>
    <name evidence="5" type="ORF">A5760_24110</name>
</gene>
<keyword evidence="2" id="KW-0560">Oxidoreductase</keyword>
<organism evidence="5 6">
    <name type="scientific">Mycobacterium colombiense</name>
    <dbReference type="NCBI Taxonomy" id="339268"/>
    <lineage>
        <taxon>Bacteria</taxon>
        <taxon>Bacillati</taxon>
        <taxon>Actinomycetota</taxon>
        <taxon>Actinomycetes</taxon>
        <taxon>Mycobacteriales</taxon>
        <taxon>Mycobacteriaceae</taxon>
        <taxon>Mycobacterium</taxon>
        <taxon>Mycobacterium avium complex (MAC)</taxon>
    </lineage>
</organism>
<dbReference type="PROSITE" id="PS00061">
    <property type="entry name" value="ADH_SHORT"/>
    <property type="match status" value="1"/>
</dbReference>
<evidence type="ECO:0000313" key="5">
    <source>
        <dbReference type="EMBL" id="OBB88527.1"/>
    </source>
</evidence>
<dbReference type="Pfam" id="PF00106">
    <property type="entry name" value="adh_short"/>
    <property type="match status" value="1"/>
</dbReference>
<evidence type="ECO:0000256" key="4">
    <source>
        <dbReference type="RuleBase" id="RU000363"/>
    </source>
</evidence>
<dbReference type="SUPFAM" id="SSF51735">
    <property type="entry name" value="NAD(P)-binding Rossmann-fold domains"/>
    <property type="match status" value="1"/>
</dbReference>
<dbReference type="PRINTS" id="PR00080">
    <property type="entry name" value="SDRFAMILY"/>
</dbReference>
<dbReference type="PANTHER" id="PTHR24321:SF8">
    <property type="entry name" value="ESTRADIOL 17-BETA-DEHYDROGENASE 8-RELATED"/>
    <property type="match status" value="1"/>
</dbReference>
<evidence type="ECO:0000256" key="3">
    <source>
        <dbReference type="ARBA" id="ARBA00023027"/>
    </source>
</evidence>
<dbReference type="AlphaFoldDB" id="A0A1A0VZ75"/>
<dbReference type="InterPro" id="IPR020904">
    <property type="entry name" value="Sc_DH/Rdtase_CS"/>
</dbReference>
<dbReference type="NCBIfam" id="NF009467">
    <property type="entry name" value="PRK12826.1-3"/>
    <property type="match status" value="1"/>
</dbReference>
<accession>A0A1A0VZ75</accession>
<dbReference type="GO" id="GO:0016491">
    <property type="term" value="F:oxidoreductase activity"/>
    <property type="evidence" value="ECO:0007669"/>
    <property type="project" value="UniProtKB-KW"/>
</dbReference>
<dbReference type="CDD" id="cd05233">
    <property type="entry name" value="SDR_c"/>
    <property type="match status" value="1"/>
</dbReference>
<keyword evidence="3" id="KW-0520">NAD</keyword>
<proteinExistence type="inferred from homology"/>
<sequence>MSDNDKPLTGRVAFVTGAARGQGRSHCVRLARAGADVAAIDACGPVAANNGYPASTPEDLAETTSLVESEGGKMLAAQVDVRDAAGQQRIVDEAITQFGRLDIVVANAGVLNWGRLWEISAQQWQDVLDTNLTGVWNTIKATVPAMIQAGNGGSIITISSAAGVKAVPGCGHYCASKFGVVGLTNSLAVELGGYGIRVNSVHPYGTDTPMGNDPSMWQLFADNQTYIHSFSPGALPTDSLADPNLVSDIVLWLASDASSLVTAAQIPADKGYLKI</sequence>
<dbReference type="InterPro" id="IPR036291">
    <property type="entry name" value="NAD(P)-bd_dom_sf"/>
</dbReference>